<proteinExistence type="predicted"/>
<dbReference type="AlphaFoldDB" id="A0A7J3TJR6"/>
<name>A0A7J3TJR6_9EURY</name>
<evidence type="ECO:0000313" key="1">
    <source>
        <dbReference type="EMBL" id="HHF48878.1"/>
    </source>
</evidence>
<reference evidence="1" key="1">
    <citation type="journal article" date="2020" name="mSystems">
        <title>Genome- and Community-Level Interaction Insights into Carbon Utilization and Element Cycling Functions of Hydrothermarchaeota in Hydrothermal Sediment.</title>
        <authorList>
            <person name="Zhou Z."/>
            <person name="Liu Y."/>
            <person name="Xu W."/>
            <person name="Pan J."/>
            <person name="Luo Z.H."/>
            <person name="Li M."/>
        </authorList>
    </citation>
    <scope>NUCLEOTIDE SEQUENCE [LARGE SCALE GENOMIC DNA]</scope>
    <source>
        <strain evidence="1">SpSt-10</strain>
    </source>
</reference>
<gene>
    <name evidence="1" type="ORF">ENL48_07150</name>
</gene>
<comment type="caution">
    <text evidence="1">The sequence shown here is derived from an EMBL/GenBank/DDBJ whole genome shotgun (WGS) entry which is preliminary data.</text>
</comment>
<dbReference type="EMBL" id="DRUC01000108">
    <property type="protein sequence ID" value="HHF48878.1"/>
    <property type="molecule type" value="Genomic_DNA"/>
</dbReference>
<organism evidence="1">
    <name type="scientific">Geoglobus ahangari</name>
    <dbReference type="NCBI Taxonomy" id="113653"/>
    <lineage>
        <taxon>Archaea</taxon>
        <taxon>Methanobacteriati</taxon>
        <taxon>Methanobacteriota</taxon>
        <taxon>Archaeoglobi</taxon>
        <taxon>Archaeoglobales</taxon>
        <taxon>Archaeoglobaceae</taxon>
        <taxon>Geoglobus</taxon>
    </lineage>
</organism>
<accession>A0A7J3TJR6</accession>
<protein>
    <submittedName>
        <fullName evidence="1">Uncharacterized protein</fullName>
    </submittedName>
</protein>
<sequence length="78" mass="9170">MTTGLELIELKAESGLRELDEAIEIPGRVKKIYHYVYKRYLENLEIGIAHQKPVIEYEKAEAITQKGQIYAMRHLRRI</sequence>